<dbReference type="HOGENOM" id="CLU_2914693_0_0_11"/>
<protein>
    <submittedName>
        <fullName evidence="1">Uncharacterized protein</fullName>
    </submittedName>
</protein>
<comment type="caution">
    <text evidence="1">The sequence shown here is derived from an EMBL/GenBank/DDBJ whole genome shotgun (WGS) entry which is preliminary data.</text>
</comment>
<evidence type="ECO:0000313" key="1">
    <source>
        <dbReference type="EMBL" id="EEG26842.1"/>
    </source>
</evidence>
<accession>C0E3U9</accession>
<organism evidence="1 2">
    <name type="scientific">Corynebacterium matruchotii ATCC 33806</name>
    <dbReference type="NCBI Taxonomy" id="566549"/>
    <lineage>
        <taxon>Bacteria</taxon>
        <taxon>Bacillati</taxon>
        <taxon>Actinomycetota</taxon>
        <taxon>Actinomycetes</taxon>
        <taxon>Mycobacteriales</taxon>
        <taxon>Corynebacteriaceae</taxon>
        <taxon>Corynebacterium</taxon>
    </lineage>
</organism>
<gene>
    <name evidence="1" type="ORF">CORMATOL_01667</name>
</gene>
<sequence length="61" mass="6947">MQYLPLGVRLHILAKSIKTELPHGGDVRFLAVTDTQWSKTIRYSNADETKAEETPSQLMIF</sequence>
<dbReference type="EMBL" id="ACEB01000022">
    <property type="protein sequence ID" value="EEG26842.1"/>
    <property type="molecule type" value="Genomic_DNA"/>
</dbReference>
<dbReference type="AlphaFoldDB" id="C0E3U9"/>
<name>C0E3U9_9CORY</name>
<proteinExistence type="predicted"/>
<evidence type="ECO:0000313" key="2">
    <source>
        <dbReference type="Proteomes" id="UP000006247"/>
    </source>
</evidence>
<reference evidence="1 2" key="1">
    <citation type="submission" date="2009-01" db="EMBL/GenBank/DDBJ databases">
        <authorList>
            <person name="Fulton L."/>
            <person name="Clifton S."/>
            <person name="Chinwalla A.T."/>
            <person name="Mitreva M."/>
            <person name="Sodergren E."/>
            <person name="Weinstock G."/>
            <person name="Clifton S."/>
            <person name="Dooling D.J."/>
            <person name="Fulton B."/>
            <person name="Minx P."/>
            <person name="Pepin K.H."/>
            <person name="Johnson M."/>
            <person name="Bhonagiri V."/>
            <person name="Nash W.E."/>
            <person name="Mardis E.R."/>
            <person name="Wilson R.K."/>
        </authorList>
    </citation>
    <scope>NUCLEOTIDE SEQUENCE [LARGE SCALE GENOMIC DNA]</scope>
    <source>
        <strain evidence="1 2">ATCC 33806</strain>
    </source>
</reference>
<dbReference type="Proteomes" id="UP000006247">
    <property type="component" value="Unassembled WGS sequence"/>
</dbReference>